<organism evidence="2 3">
    <name type="scientific">Xanthomonas graminis pv. graminis</name>
    <dbReference type="NCBI Taxonomy" id="134874"/>
    <lineage>
        <taxon>Bacteria</taxon>
        <taxon>Pseudomonadati</taxon>
        <taxon>Pseudomonadota</taxon>
        <taxon>Gammaproteobacteria</taxon>
        <taxon>Lysobacterales</taxon>
        <taxon>Lysobacteraceae</taxon>
        <taxon>Xanthomonas</taxon>
        <taxon>Xanthomonas translucens group</taxon>
        <taxon>Xanthomonas graminis</taxon>
    </lineage>
</organism>
<dbReference type="EMBL" id="FLUK01000115">
    <property type="protein sequence ID" value="SBV87402.1"/>
    <property type="molecule type" value="Genomic_DNA"/>
</dbReference>
<proteinExistence type="predicted"/>
<evidence type="ECO:0000313" key="3">
    <source>
        <dbReference type="Proteomes" id="UP000184997"/>
    </source>
</evidence>
<dbReference type="RefSeq" id="WP_009591851.1">
    <property type="nucleotide sequence ID" value="NZ_CP076252.1"/>
</dbReference>
<keyword evidence="1" id="KW-0472">Membrane</keyword>
<feature type="transmembrane region" description="Helical" evidence="1">
    <location>
        <begin position="58"/>
        <end position="79"/>
    </location>
</feature>
<dbReference type="AlphaFoldDB" id="A0A1M4L2R4"/>
<feature type="transmembrane region" description="Helical" evidence="1">
    <location>
        <begin position="35"/>
        <end position="52"/>
    </location>
</feature>
<accession>A0A1M4L2R4</accession>
<keyword evidence="1" id="KW-1133">Transmembrane helix</keyword>
<protein>
    <submittedName>
        <fullName evidence="2">Uncharacterized protein</fullName>
    </submittedName>
</protein>
<evidence type="ECO:0000313" key="2">
    <source>
        <dbReference type="EMBL" id="SBV87402.1"/>
    </source>
</evidence>
<gene>
    <name evidence="2" type="ORF">XTGNCPPB3709_1327</name>
</gene>
<dbReference type="Proteomes" id="UP000184997">
    <property type="component" value="Unassembled WGS sequence"/>
</dbReference>
<sequence>MADRAAAVARADRVRYEAAKTAAGQSAHDVRNGQAVIVLFSMLLALWLAMLLANVAAATLGCFGFPLGTALGVWTLLTLQRPACAALFRDLHR</sequence>
<keyword evidence="1" id="KW-0812">Transmembrane</keyword>
<name>A0A1M4L2R4_9XANT</name>
<evidence type="ECO:0000256" key="1">
    <source>
        <dbReference type="SAM" id="Phobius"/>
    </source>
</evidence>
<reference evidence="3" key="1">
    <citation type="submission" date="2016-07" db="EMBL/GenBank/DDBJ databases">
        <authorList>
            <person name="Florea S."/>
            <person name="Webb J.S."/>
            <person name="Jaromczyk J."/>
            <person name="Schardl C.L."/>
        </authorList>
    </citation>
    <scope>NUCLEOTIDE SEQUENCE [LARGE SCALE GENOMIC DNA]</scope>
</reference>